<dbReference type="EMBL" id="NQIK02000001">
    <property type="protein sequence ID" value="KAF7577753.1"/>
    <property type="molecule type" value="Genomic_DNA"/>
</dbReference>
<reference evidence="3" key="2">
    <citation type="submission" date="2021-05" db="EMBL/GenBank/DDBJ databases">
        <authorList>
            <person name="Moolhuijzen P.M."/>
            <person name="Moffat C.S."/>
        </authorList>
    </citation>
    <scope>NUCLEOTIDE SEQUENCE</scope>
    <source>
        <strain evidence="3">86-124</strain>
    </source>
</reference>
<dbReference type="Proteomes" id="UP000245464">
    <property type="component" value="Chromosome 1"/>
</dbReference>
<accession>A0A2W1HTZ0</accession>
<evidence type="ECO:0000313" key="2">
    <source>
        <dbReference type="EMBL" id="KAF7577753.1"/>
    </source>
</evidence>
<gene>
    <name evidence="3" type="ORF">Ptr86124_007591</name>
    <name evidence="2" type="ORF">PtrM4_019930</name>
</gene>
<reference evidence="5" key="4">
    <citation type="journal article" date="2022" name="Microb. Genom.">
        <title>A global pangenome for the wheat fungal pathogen Pyrenophora tritici-repentis and prediction of effector protein structural homology.</title>
        <authorList>
            <person name="Moolhuijzen P.M."/>
            <person name="See P.T."/>
            <person name="Shi G."/>
            <person name="Powell H.R."/>
            <person name="Cockram J."/>
            <person name="Jorgensen L.N."/>
            <person name="Benslimane H."/>
            <person name="Strelkov S.E."/>
            <person name="Turner J."/>
            <person name="Liu Z."/>
            <person name="Moffat C.S."/>
        </authorList>
    </citation>
    <scope>NUCLEOTIDE SEQUENCE [LARGE SCALE GENOMIC DNA]</scope>
</reference>
<organism evidence="2 4">
    <name type="scientific">Pyrenophora tritici-repentis</name>
    <dbReference type="NCBI Taxonomy" id="45151"/>
    <lineage>
        <taxon>Eukaryota</taxon>
        <taxon>Fungi</taxon>
        <taxon>Dikarya</taxon>
        <taxon>Ascomycota</taxon>
        <taxon>Pezizomycotina</taxon>
        <taxon>Dothideomycetes</taxon>
        <taxon>Pleosporomycetidae</taxon>
        <taxon>Pleosporales</taxon>
        <taxon>Pleosporineae</taxon>
        <taxon>Pleosporaceae</taxon>
        <taxon>Pyrenophora</taxon>
    </lineage>
</organism>
<evidence type="ECO:0000256" key="1">
    <source>
        <dbReference type="SAM" id="MobiDB-lite"/>
    </source>
</evidence>
<name>A0A2W1HTZ0_9PLEO</name>
<comment type="caution">
    <text evidence="2">The sequence shown here is derived from an EMBL/GenBank/DDBJ whole genome shotgun (WGS) entry which is preliminary data.</text>
</comment>
<keyword evidence="5" id="KW-1185">Reference proteome</keyword>
<sequence>MDTDITALIEEATRAGATGASYTVRIGLVRSLKKKDTGVLAAFNLWCATRDKVHQIAGQYKTRNSIKAALEARPSLFYDITNNLRDYGPKIWNDGVKDGKFVTKVNKPKYPKHLVFKNRKDQHIIRKHLFGWVVQRACRTSEEWGRTGPRKRKHNIPPTQPRVAKAVVIRRPNRQGRQVASFPDIDDDSMDELGDLVDPEAKKPRRNPPTRMANVNLPPSTKKTRMALSNAHDQRFEEGVRKEALLTDPLTSRVAPAPAVKKRGRPRSTNKVDTNPQPPRRQKKQKDQFTIVHSESEINGTIQKPNSSTDQERDVQPPPSDHSQHERECLDSIILLLLERHDPGTHDIEELQQTIVLTTKISQNDSQRLRTILGHAYEACQKALDRFLTCLKEIVAFRQMTNFTGDATTRAAFCAQTLTTEQKKSARGSLTHMKRKKAEWVAESNFSEGFSRNLALLLLEMISWGDIPMSFPEMQEYLLRFNESLLAWF</sequence>
<evidence type="ECO:0000313" key="3">
    <source>
        <dbReference type="EMBL" id="KAI1513689.1"/>
    </source>
</evidence>
<evidence type="ECO:0000313" key="4">
    <source>
        <dbReference type="Proteomes" id="UP000245464"/>
    </source>
</evidence>
<dbReference type="OMA" id="QHERECL"/>
<dbReference type="EMBL" id="NRDI02000009">
    <property type="protein sequence ID" value="KAI1513689.1"/>
    <property type="molecule type" value="Genomic_DNA"/>
</dbReference>
<dbReference type="OrthoDB" id="3688699at2759"/>
<feature type="region of interest" description="Disordered" evidence="1">
    <location>
        <begin position="171"/>
        <end position="326"/>
    </location>
</feature>
<feature type="compositionally biased region" description="Acidic residues" evidence="1">
    <location>
        <begin position="184"/>
        <end position="198"/>
    </location>
</feature>
<dbReference type="AlphaFoldDB" id="A0A2W1HTZ0"/>
<protein>
    <submittedName>
        <fullName evidence="2">Uncharacterized protein</fullName>
    </submittedName>
</protein>
<evidence type="ECO:0000313" key="5">
    <source>
        <dbReference type="Proteomes" id="UP000249757"/>
    </source>
</evidence>
<reference evidence="3" key="3">
    <citation type="journal article" date="2022" name="bioRxiv">
        <title>A global pangenome for the wheat fungal pathogen Pyrenophora tritici-repentis and prediction of effector protein structural homology.</title>
        <authorList>
            <person name="Moolhuijzen P."/>
            <person name="See P.T."/>
            <person name="Shi G."/>
            <person name="Powell H.R."/>
            <person name="Cockram J."/>
            <person name="Jorgensen L.N."/>
            <person name="Benslimane H."/>
            <person name="Strelkov S.E."/>
            <person name="Turner J."/>
            <person name="Liu Z."/>
            <person name="Moffat C.S."/>
        </authorList>
    </citation>
    <scope>NUCLEOTIDE SEQUENCE</scope>
    <source>
        <strain evidence="3">86-124</strain>
    </source>
</reference>
<reference evidence="2" key="1">
    <citation type="journal article" date="2018" name="BMC Genomics">
        <title>Comparative genomics of the wheat fungal pathogen Pyrenophora tritici-repentis reveals chromosomal variations and genome plasticity.</title>
        <authorList>
            <person name="Moolhuijzen P."/>
            <person name="See P.T."/>
            <person name="Hane J.K."/>
            <person name="Shi G."/>
            <person name="Liu Z."/>
            <person name="Oliver R.P."/>
            <person name="Moffat C.S."/>
        </authorList>
    </citation>
    <scope>NUCLEOTIDE SEQUENCE [LARGE SCALE GENOMIC DNA]</scope>
    <source>
        <strain evidence="2">M4</strain>
    </source>
</reference>
<feature type="compositionally biased region" description="Polar residues" evidence="1">
    <location>
        <begin position="291"/>
        <end position="309"/>
    </location>
</feature>
<dbReference type="Proteomes" id="UP000249757">
    <property type="component" value="Unassembled WGS sequence"/>
</dbReference>
<feature type="compositionally biased region" description="Basic and acidic residues" evidence="1">
    <location>
        <begin position="232"/>
        <end position="245"/>
    </location>
</feature>
<proteinExistence type="predicted"/>